<evidence type="ECO:0000259" key="3">
    <source>
        <dbReference type="Pfam" id="PF24883"/>
    </source>
</evidence>
<feature type="domain" description="Nephrocystin 3-like N-terminal" evidence="3">
    <location>
        <begin position="36"/>
        <end position="193"/>
    </location>
</feature>
<evidence type="ECO:0000256" key="1">
    <source>
        <dbReference type="ARBA" id="ARBA00022737"/>
    </source>
</evidence>
<keyword evidence="1" id="KW-0677">Repeat</keyword>
<feature type="compositionally biased region" description="Acidic residues" evidence="2">
    <location>
        <begin position="386"/>
        <end position="412"/>
    </location>
</feature>
<name>A0ABQ9NLB2_9PEZI</name>
<dbReference type="PANTHER" id="PTHR10039:SF17">
    <property type="entry name" value="FUNGAL STAND N-TERMINAL GOODBYE DOMAIN-CONTAINING PROTEIN-RELATED"/>
    <property type="match status" value="1"/>
</dbReference>
<gene>
    <name evidence="4" type="ORF">H2201_007557</name>
</gene>
<dbReference type="SUPFAM" id="SSF48452">
    <property type="entry name" value="TPR-like"/>
    <property type="match status" value="1"/>
</dbReference>
<sequence length="1144" mass="129626">MTARAKTEDLPTIRKHLEPPSVKEEYDKLVKRLVPGTATWIFEQPAFVNWVDCMKPVLSLSGGPGCGKSYLSTSVIKHVLQNVTQYGPRKPAVGYFYFHDNDQRKRSVLNALCAMVYQIAENDEIYRMHAALTCRTSPTISMATIATVWADFIVSEFGAQSRAQLYLIFDGIDEAARDDIKEFIELLRDSLRAGLRAQVLLKLGDSFTEVIEISSKMNSEDITRFIDVKYDEYISIQNVRGLREKVISSLREKAKGMFLWCELMYQELSDIKQPKKLRLALEGMSSGLVELYERIFTRIETKANEKILAQIRELFCWVTYSKEPLSVLYLNQVIQFAIEDETFDVEGIIKNSCASLIGLDQTGRVLCDALIKSEALAEDSLNAGGGEDEVGELDEDLGSDSELDEDEAEAEAEESQRELLVNLRHASLGDYVKSKDLKATKATKALLSSRDAKVHIVTTSLRIICKGADVPEPLWLHATSHIWDQLGDLNDASEEETKIVVELIAEMFTSSPIQQYISGHHADSDGYPLHGDSFFFGSNAGLQNNNRKVIQKWLEKADALKSVHLEPKVSTWVKEVLANPAKLLSPLVKTCIREWLNCDGEAYELYWRFRFAWHCIVLTDLVPPNSNPAQDYYGCEGFPECTKGDPFGFLADLVEPDSGIENGSRRTCDPAVLQQVEQYISLDKCNYEMYTCLGIARQEHLQDQQGAIAAFRTAISLNRNDNIVFSALVYSLWETKDYSGIMELFESYDDVTVGFWIRGQLGSPRFQEMLFYAAREADKTELLVGCYERELSKTWDRNLNAIGKIQRDLRWGLVGESRRWANERRFYTAGSSFLRCWLALLYAKYRGQPDVALNLWRTAIFRDSEVFKLCPVDSSFSTRIVPDIFAQYAGVLYNKALQSDGSVDGNMLTPLERLRQRYDAFQELDTILPTISNQKKIYILLAQLYIRCGRTEEARALLNEQFQRSIEILKDEIDWNDTAGYNILSKILFASGRSNAARIALSLRRFDSIGYSGAEQDSDVEESDPGEATEDKGGHVIIVLRCANRWDCASGSDVIWRRQPMYSCMTCVEVDFCERCYSSHVSNEKAEGAKRLYVCNSTHQFLKAPLEDWTVKDGIMTISGRLVKVAQWLDDVEKKWDSGHGLCA</sequence>
<accession>A0ABQ9NLB2</accession>
<keyword evidence="5" id="KW-1185">Reference proteome</keyword>
<evidence type="ECO:0000256" key="2">
    <source>
        <dbReference type="SAM" id="MobiDB-lite"/>
    </source>
</evidence>
<evidence type="ECO:0000313" key="5">
    <source>
        <dbReference type="Proteomes" id="UP001172684"/>
    </source>
</evidence>
<dbReference type="Proteomes" id="UP001172684">
    <property type="component" value="Unassembled WGS sequence"/>
</dbReference>
<dbReference type="InterPro" id="IPR027417">
    <property type="entry name" value="P-loop_NTPase"/>
</dbReference>
<comment type="caution">
    <text evidence="4">The sequence shown here is derived from an EMBL/GenBank/DDBJ whole genome shotgun (WGS) entry which is preliminary data.</text>
</comment>
<dbReference type="Pfam" id="PF24883">
    <property type="entry name" value="NPHP3_N"/>
    <property type="match status" value="1"/>
</dbReference>
<protein>
    <recommendedName>
        <fullName evidence="3">Nephrocystin 3-like N-terminal domain-containing protein</fullName>
    </recommendedName>
</protein>
<dbReference type="EMBL" id="JAPDRL010000081">
    <property type="protein sequence ID" value="KAJ9658907.1"/>
    <property type="molecule type" value="Genomic_DNA"/>
</dbReference>
<proteinExistence type="predicted"/>
<dbReference type="Gene3D" id="1.25.40.10">
    <property type="entry name" value="Tetratricopeptide repeat domain"/>
    <property type="match status" value="1"/>
</dbReference>
<dbReference type="InterPro" id="IPR011990">
    <property type="entry name" value="TPR-like_helical_dom_sf"/>
</dbReference>
<evidence type="ECO:0000313" key="4">
    <source>
        <dbReference type="EMBL" id="KAJ9658907.1"/>
    </source>
</evidence>
<reference evidence="4" key="1">
    <citation type="submission" date="2022-10" db="EMBL/GenBank/DDBJ databases">
        <title>Culturing micro-colonial fungi from biological soil crusts in the Mojave desert and describing Neophaeococcomyces mojavensis, and introducing the new genera and species Taxawa tesnikishii.</title>
        <authorList>
            <person name="Kurbessoian T."/>
            <person name="Stajich J.E."/>
        </authorList>
    </citation>
    <scope>NUCLEOTIDE SEQUENCE</scope>
    <source>
        <strain evidence="4">TK_1</strain>
    </source>
</reference>
<organism evidence="4 5">
    <name type="scientific">Coniosporium apollinis</name>
    <dbReference type="NCBI Taxonomy" id="61459"/>
    <lineage>
        <taxon>Eukaryota</taxon>
        <taxon>Fungi</taxon>
        <taxon>Dikarya</taxon>
        <taxon>Ascomycota</taxon>
        <taxon>Pezizomycotina</taxon>
        <taxon>Dothideomycetes</taxon>
        <taxon>Dothideomycetes incertae sedis</taxon>
        <taxon>Coniosporium</taxon>
    </lineage>
</organism>
<dbReference type="PANTHER" id="PTHR10039">
    <property type="entry name" value="AMELOGENIN"/>
    <property type="match status" value="1"/>
</dbReference>
<dbReference type="Gene3D" id="3.40.50.300">
    <property type="entry name" value="P-loop containing nucleotide triphosphate hydrolases"/>
    <property type="match status" value="1"/>
</dbReference>
<feature type="region of interest" description="Disordered" evidence="2">
    <location>
        <begin position="381"/>
        <end position="412"/>
    </location>
</feature>
<dbReference type="InterPro" id="IPR056884">
    <property type="entry name" value="NPHP3-like_N"/>
</dbReference>